<organism evidence="1 2">
    <name type="scientific">Nosema granulosis</name>
    <dbReference type="NCBI Taxonomy" id="83296"/>
    <lineage>
        <taxon>Eukaryota</taxon>
        <taxon>Fungi</taxon>
        <taxon>Fungi incertae sedis</taxon>
        <taxon>Microsporidia</taxon>
        <taxon>Nosematidae</taxon>
        <taxon>Nosema</taxon>
    </lineage>
</organism>
<dbReference type="AlphaFoldDB" id="A0A9P6GWB2"/>
<evidence type="ECO:0000313" key="2">
    <source>
        <dbReference type="Proteomes" id="UP000740883"/>
    </source>
</evidence>
<sequence>MSVTNIFNQNIVFKEFVDVLIKIDDISMNTRLFVADSMDNTLLLGNLFLKNLNKKKHEIGILRNKYKDVFNEKPSSGYDKTKCTIYTKENCRVNIKRRDISHDDIEGVLKKLLINYSNLDTLNSQHHPHGVPR</sequence>
<reference evidence="1 2" key="1">
    <citation type="journal article" date="2020" name="Genome Biol. Evol.">
        <title>Comparative genomics of strictly vertically transmitted, feminizing microsporidia endosymbionts of amphipod crustaceans.</title>
        <authorList>
            <person name="Cormier A."/>
            <person name="Chebbi M.A."/>
            <person name="Giraud I."/>
            <person name="Wattier R."/>
            <person name="Teixeira M."/>
            <person name="Gilbert C."/>
            <person name="Rigaud T."/>
            <person name="Cordaux R."/>
        </authorList>
    </citation>
    <scope>NUCLEOTIDE SEQUENCE [LARGE SCALE GENOMIC DNA]</scope>
    <source>
        <strain evidence="1 2">Ou3-Ou53</strain>
    </source>
</reference>
<protein>
    <submittedName>
        <fullName evidence="1">Uncharacterized protein</fullName>
    </submittedName>
</protein>
<dbReference type="Proteomes" id="UP000740883">
    <property type="component" value="Unassembled WGS sequence"/>
</dbReference>
<accession>A0A9P6GWB2</accession>
<keyword evidence="2" id="KW-1185">Reference proteome</keyword>
<dbReference type="EMBL" id="SBJO01000319">
    <property type="protein sequence ID" value="KAF9761517.1"/>
    <property type="molecule type" value="Genomic_DNA"/>
</dbReference>
<comment type="caution">
    <text evidence="1">The sequence shown here is derived from an EMBL/GenBank/DDBJ whole genome shotgun (WGS) entry which is preliminary data.</text>
</comment>
<name>A0A9P6GWB2_9MICR</name>
<evidence type="ECO:0000313" key="1">
    <source>
        <dbReference type="EMBL" id="KAF9761517.1"/>
    </source>
</evidence>
<gene>
    <name evidence="1" type="ORF">NGRA_2597</name>
</gene>
<proteinExistence type="predicted"/>